<feature type="transmembrane region" description="Helical" evidence="3">
    <location>
        <begin position="34"/>
        <end position="57"/>
    </location>
</feature>
<evidence type="ECO:0000313" key="6">
    <source>
        <dbReference type="Proteomes" id="UP000597762"/>
    </source>
</evidence>
<dbReference type="Proteomes" id="UP000597762">
    <property type="component" value="Unassembled WGS sequence"/>
</dbReference>
<dbReference type="AlphaFoldDB" id="A0A812AYF1"/>
<feature type="transmembrane region" description="Helical" evidence="3">
    <location>
        <begin position="6"/>
        <end position="27"/>
    </location>
</feature>
<feature type="transmembrane region" description="Helical" evidence="3">
    <location>
        <begin position="241"/>
        <end position="262"/>
    </location>
</feature>
<dbReference type="GO" id="GO:0005737">
    <property type="term" value="C:cytoplasm"/>
    <property type="evidence" value="ECO:0007669"/>
    <property type="project" value="TreeGrafter"/>
</dbReference>
<dbReference type="GO" id="GO:2000045">
    <property type="term" value="P:regulation of G1/S transition of mitotic cell cycle"/>
    <property type="evidence" value="ECO:0007669"/>
    <property type="project" value="TreeGrafter"/>
</dbReference>
<dbReference type="InterPro" id="IPR036252">
    <property type="entry name" value="Proteasome_activ_sf"/>
</dbReference>
<dbReference type="GO" id="GO:0061133">
    <property type="term" value="F:endopeptidase activator activity"/>
    <property type="evidence" value="ECO:0007669"/>
    <property type="project" value="TreeGrafter"/>
</dbReference>
<name>A0A812AYF1_ACAPH</name>
<keyword evidence="3" id="KW-0472">Membrane</keyword>
<dbReference type="InterPro" id="IPR036997">
    <property type="entry name" value="PA28_C_sf"/>
</dbReference>
<organism evidence="5 6">
    <name type="scientific">Acanthosepion pharaonis</name>
    <name type="common">Pharaoh cuttlefish</name>
    <name type="synonym">Sepia pharaonis</name>
    <dbReference type="NCBI Taxonomy" id="158019"/>
    <lineage>
        <taxon>Eukaryota</taxon>
        <taxon>Metazoa</taxon>
        <taxon>Spiralia</taxon>
        <taxon>Lophotrochozoa</taxon>
        <taxon>Mollusca</taxon>
        <taxon>Cephalopoda</taxon>
        <taxon>Coleoidea</taxon>
        <taxon>Decapodiformes</taxon>
        <taxon>Sepiida</taxon>
        <taxon>Sepiina</taxon>
        <taxon>Sepiidae</taxon>
        <taxon>Acanthosepion</taxon>
    </lineage>
</organism>
<keyword evidence="2" id="KW-0647">Proteasome</keyword>
<comment type="similarity">
    <text evidence="1">Belongs to the PA28 family.</text>
</comment>
<keyword evidence="3" id="KW-1133">Transmembrane helix</keyword>
<gene>
    <name evidence="5" type="ORF">SPHA_9283</name>
</gene>
<dbReference type="PANTHER" id="PTHR10660:SF2">
    <property type="entry name" value="LD45860P"/>
    <property type="match status" value="1"/>
</dbReference>
<evidence type="ECO:0000256" key="3">
    <source>
        <dbReference type="SAM" id="Phobius"/>
    </source>
</evidence>
<feature type="transmembrane region" description="Helical" evidence="3">
    <location>
        <begin position="172"/>
        <end position="200"/>
    </location>
</feature>
<feature type="transmembrane region" description="Helical" evidence="3">
    <location>
        <begin position="97"/>
        <end position="122"/>
    </location>
</feature>
<dbReference type="SUPFAM" id="SSF47216">
    <property type="entry name" value="Proteasome activator"/>
    <property type="match status" value="1"/>
</dbReference>
<reference evidence="5" key="1">
    <citation type="submission" date="2021-01" db="EMBL/GenBank/DDBJ databases">
        <authorList>
            <person name="Li R."/>
            <person name="Bekaert M."/>
        </authorList>
    </citation>
    <scope>NUCLEOTIDE SEQUENCE</scope>
    <source>
        <strain evidence="5">Farmed</strain>
    </source>
</reference>
<dbReference type="GO" id="GO:0008537">
    <property type="term" value="C:proteasome activator complex"/>
    <property type="evidence" value="ECO:0007669"/>
    <property type="project" value="InterPro"/>
</dbReference>
<comment type="caution">
    <text evidence="5">The sequence shown here is derived from an EMBL/GenBank/DDBJ whole genome shotgun (WGS) entry which is preliminary data.</text>
</comment>
<feature type="transmembrane region" description="Helical" evidence="3">
    <location>
        <begin position="206"/>
        <end position="229"/>
    </location>
</feature>
<dbReference type="InterPro" id="IPR003186">
    <property type="entry name" value="PA28_C"/>
</dbReference>
<feature type="transmembrane region" description="Helical" evidence="3">
    <location>
        <begin position="134"/>
        <end position="160"/>
    </location>
</feature>
<dbReference type="InterPro" id="IPR009077">
    <property type="entry name" value="Proteasome_activ_PA28"/>
</dbReference>
<dbReference type="Pfam" id="PF02252">
    <property type="entry name" value="PA28_C"/>
    <property type="match status" value="1"/>
</dbReference>
<feature type="transmembrane region" description="Helical" evidence="3">
    <location>
        <begin position="63"/>
        <end position="90"/>
    </location>
</feature>
<accession>A0A812AYF1</accession>
<dbReference type="EMBL" id="CAHIKZ030000297">
    <property type="protein sequence ID" value="CAE1167200.1"/>
    <property type="molecule type" value="Genomic_DNA"/>
</dbReference>
<dbReference type="PANTHER" id="PTHR10660">
    <property type="entry name" value="PROTEASOME REGULATOR PA28"/>
    <property type="match status" value="1"/>
</dbReference>
<keyword evidence="3" id="KW-0812">Transmembrane</keyword>
<evidence type="ECO:0000256" key="1">
    <source>
        <dbReference type="ARBA" id="ARBA00005883"/>
    </source>
</evidence>
<proteinExistence type="inferred from homology"/>
<feature type="domain" description="Proteasome activator PA28 C-terminal" evidence="4">
    <location>
        <begin position="630"/>
        <end position="713"/>
    </location>
</feature>
<dbReference type="GO" id="GO:0061136">
    <property type="term" value="P:regulation of proteasomal protein catabolic process"/>
    <property type="evidence" value="ECO:0007669"/>
    <property type="project" value="TreeGrafter"/>
</dbReference>
<keyword evidence="6" id="KW-1185">Reference proteome</keyword>
<evidence type="ECO:0000256" key="2">
    <source>
        <dbReference type="ARBA" id="ARBA00022942"/>
    </source>
</evidence>
<evidence type="ECO:0000259" key="4">
    <source>
        <dbReference type="Pfam" id="PF02252"/>
    </source>
</evidence>
<evidence type="ECO:0000313" key="5">
    <source>
        <dbReference type="EMBL" id="CAE1167200.1"/>
    </source>
</evidence>
<sequence length="726" mass="83007">MLPSFFFFSSFASIFFFFTSFASIFFFTSFASIFFFYLVCFHLFFFYLVCFHLFFFLPRLLPSFFFCSFARLLPSFFFFTSFASIFFFFASTSFASIFFFFFNIVCFHLFFFFLTSFASFLLSSLHCACSFPAVRTFCFLILSFSLSLFSLFSLFSFLSFSFLSFSFLSFSFLSFSFLSFSFLSFSFLSFSFLSLLLPFFVLLPSFLFLLLTSFPPVSPSLVYIVLLLIRSRLFIENHFLSLPLFHSLSVSLSIYLASTFSLRFSTGQKNSFRFEEMKSIVKKDGLPSLEKTTVDYKIRVMRDAHLLATCVFPRQITELDELLRSLKNATAREPSRRKLLRKQYSVFRTFSPPWLSHTSTSNPRSDELGLFKYSLLPFWDNSDKRQSIGTSDNFTGKILLVFVSFSATQSPRLVLCDPVSTSRSLRPSLHVSFSATQSLVLLTSPRSFSATPVSTSRSLRPSLHVSFSATQSPRLVLCDPVSTSRSLRPSLHVSFSATQSPRLVLCDPVSTSRSLRPSLHVSFSATTQSPTSRFSATQSPRLVLCDPVSTSRSLRPSLHCLVLCDPVSTSRSLRPSLHVSFSATQSPRLVLCDPVSTSRSLCDPVSTSRSLRPSLHVSTFLCDHLPLSLIQTLLGLESFCQKTNNILSGYLSQRSSLLEKCSEYPDVHDYKYALVDLDDGHYRKLHNVTFLLRDSYITFLNRLLKTFERIRRLRRVDGTVEFLRYL</sequence>
<dbReference type="GO" id="GO:0005654">
    <property type="term" value="C:nucleoplasm"/>
    <property type="evidence" value="ECO:0007669"/>
    <property type="project" value="TreeGrafter"/>
</dbReference>
<protein>
    <recommendedName>
        <fullName evidence="4">Proteasome activator PA28 C-terminal domain-containing protein</fullName>
    </recommendedName>
</protein>
<dbReference type="Gene3D" id="1.20.120.180">
    <property type="entry name" value="Proteasome activator pa28, C-terminal domain"/>
    <property type="match status" value="1"/>
</dbReference>